<dbReference type="AlphaFoldDB" id="K1W7X0"/>
<organism evidence="2 3">
    <name type="scientific">Trichosporon asahii var. asahii (strain CBS 8904)</name>
    <name type="common">Yeast</name>
    <dbReference type="NCBI Taxonomy" id="1220162"/>
    <lineage>
        <taxon>Eukaryota</taxon>
        <taxon>Fungi</taxon>
        <taxon>Dikarya</taxon>
        <taxon>Basidiomycota</taxon>
        <taxon>Agaricomycotina</taxon>
        <taxon>Tremellomycetes</taxon>
        <taxon>Trichosporonales</taxon>
        <taxon>Trichosporonaceae</taxon>
        <taxon>Trichosporon</taxon>
    </lineage>
</organism>
<dbReference type="GO" id="GO:0032543">
    <property type="term" value="P:mitochondrial translation"/>
    <property type="evidence" value="ECO:0007669"/>
    <property type="project" value="InterPro"/>
</dbReference>
<comment type="caution">
    <text evidence="2">The sequence shown here is derived from an EMBL/GenBank/DDBJ whole genome shotgun (WGS) entry which is preliminary data.</text>
</comment>
<keyword evidence="3" id="KW-1185">Reference proteome</keyword>
<dbReference type="Pfam" id="PF14622">
    <property type="entry name" value="Ribonucleas_3_3"/>
    <property type="match status" value="1"/>
</dbReference>
<dbReference type="Gene3D" id="1.10.1520.10">
    <property type="entry name" value="Ribonuclease III domain"/>
    <property type="match status" value="1"/>
</dbReference>
<sequence>MSVLRPAARQLRREGKLTRWSQLTPVRNYATPSASTTPDAASSYLSELLELPSSAAFPPQLALQLLTHKSYRFVNRLTNMSEEELVQSQVSHNARFSFLGRRALASYLAMFLHSQVRTAEGARKTDFLNGKDIETRLADMLHENNVGRWVGDKWGVQNVMRWTANQVGVVRGRTACLETESAAIAQQTLPIMPRGRWKSANALASKDAAVKGQAVAAIMGGVFQHLGSPAAQRVFHIHVLPHLAPQLKDPALIEAAQKLAASAGKVGVVAKQAA</sequence>
<dbReference type="InParanoid" id="K1W7X0"/>
<feature type="domain" description="RNase III" evidence="1">
    <location>
        <begin position="59"/>
        <end position="166"/>
    </location>
</feature>
<name>K1W7X0_TRIAC</name>
<evidence type="ECO:0000259" key="1">
    <source>
        <dbReference type="Pfam" id="PF14622"/>
    </source>
</evidence>
<dbReference type="InterPro" id="IPR000999">
    <property type="entry name" value="RNase_III_dom"/>
</dbReference>
<dbReference type="SUPFAM" id="SSF69065">
    <property type="entry name" value="RNase III domain-like"/>
    <property type="match status" value="1"/>
</dbReference>
<evidence type="ECO:0000313" key="3">
    <source>
        <dbReference type="Proteomes" id="UP000006757"/>
    </source>
</evidence>
<dbReference type="InterPro" id="IPR036389">
    <property type="entry name" value="RNase_III_sf"/>
</dbReference>
<dbReference type="HOGENOM" id="CLU_1157097_0_0_1"/>
<dbReference type="InterPro" id="IPR040030">
    <property type="entry name" value="Ribosomal_mL57"/>
</dbReference>
<dbReference type="PANTHER" id="PTHR28160">
    <property type="entry name" value="54S RIBOSOMAL PROTEIN L15, MITOCHONDRIAL"/>
    <property type="match status" value="1"/>
</dbReference>
<accession>K1W7X0</accession>
<reference evidence="2 3" key="1">
    <citation type="journal article" date="2012" name="Eukaryot. Cell">
        <title>Genome sequence of the Trichosporon asahii environmental strain CBS 8904.</title>
        <authorList>
            <person name="Yang R.Y."/>
            <person name="Li H.T."/>
            <person name="Zhu H."/>
            <person name="Zhou G.P."/>
            <person name="Wang M."/>
            <person name="Wang L."/>
        </authorList>
    </citation>
    <scope>NUCLEOTIDE SEQUENCE [LARGE SCALE GENOMIC DNA]</scope>
    <source>
        <strain evidence="2 3">CBS 8904</strain>
    </source>
</reference>
<dbReference type="OMA" id="GLYKVMG"/>
<proteinExistence type="predicted"/>
<dbReference type="EMBL" id="AMBO01000403">
    <property type="protein sequence ID" value="EKC97743.1"/>
    <property type="molecule type" value="Genomic_DNA"/>
</dbReference>
<dbReference type="PANTHER" id="PTHR28160:SF1">
    <property type="entry name" value="LARGE RIBOSOMAL SUBUNIT PROTEIN ML57"/>
    <property type="match status" value="1"/>
</dbReference>
<dbReference type="GO" id="GO:0003735">
    <property type="term" value="F:structural constituent of ribosome"/>
    <property type="evidence" value="ECO:0007669"/>
    <property type="project" value="InterPro"/>
</dbReference>
<dbReference type="eggNOG" id="ENOG502SE0R">
    <property type="taxonomic scope" value="Eukaryota"/>
</dbReference>
<dbReference type="GO" id="GO:0006396">
    <property type="term" value="P:RNA processing"/>
    <property type="evidence" value="ECO:0007669"/>
    <property type="project" value="InterPro"/>
</dbReference>
<dbReference type="GO" id="GO:0004525">
    <property type="term" value="F:ribonuclease III activity"/>
    <property type="evidence" value="ECO:0007669"/>
    <property type="project" value="InterPro"/>
</dbReference>
<gene>
    <name evidence="2" type="ORF">A1Q2_07942</name>
</gene>
<dbReference type="GO" id="GO:0005762">
    <property type="term" value="C:mitochondrial large ribosomal subunit"/>
    <property type="evidence" value="ECO:0007669"/>
    <property type="project" value="InterPro"/>
</dbReference>
<protein>
    <recommendedName>
        <fullName evidence="1">RNase III domain-containing protein</fullName>
    </recommendedName>
</protein>
<dbReference type="Proteomes" id="UP000006757">
    <property type="component" value="Unassembled WGS sequence"/>
</dbReference>
<dbReference type="STRING" id="1220162.K1W7X0"/>
<evidence type="ECO:0000313" key="2">
    <source>
        <dbReference type="EMBL" id="EKC97743.1"/>
    </source>
</evidence>
<dbReference type="OrthoDB" id="2281895at2759"/>